<name>A0AAV4PI72_CAEEX</name>
<gene>
    <name evidence="1" type="ORF">CEXT_729151</name>
</gene>
<evidence type="ECO:0000313" key="2">
    <source>
        <dbReference type="Proteomes" id="UP001054945"/>
    </source>
</evidence>
<evidence type="ECO:0000313" key="1">
    <source>
        <dbReference type="EMBL" id="GIX95808.1"/>
    </source>
</evidence>
<organism evidence="1 2">
    <name type="scientific">Caerostris extrusa</name>
    <name type="common">Bark spider</name>
    <name type="synonym">Caerostris bankana</name>
    <dbReference type="NCBI Taxonomy" id="172846"/>
    <lineage>
        <taxon>Eukaryota</taxon>
        <taxon>Metazoa</taxon>
        <taxon>Ecdysozoa</taxon>
        <taxon>Arthropoda</taxon>
        <taxon>Chelicerata</taxon>
        <taxon>Arachnida</taxon>
        <taxon>Araneae</taxon>
        <taxon>Araneomorphae</taxon>
        <taxon>Entelegynae</taxon>
        <taxon>Araneoidea</taxon>
        <taxon>Araneidae</taxon>
        <taxon>Caerostris</taxon>
    </lineage>
</organism>
<dbReference type="EMBL" id="BPLR01004563">
    <property type="protein sequence ID" value="GIX95808.1"/>
    <property type="molecule type" value="Genomic_DNA"/>
</dbReference>
<reference evidence="1 2" key="1">
    <citation type="submission" date="2021-06" db="EMBL/GenBank/DDBJ databases">
        <title>Caerostris extrusa draft genome.</title>
        <authorList>
            <person name="Kono N."/>
            <person name="Arakawa K."/>
        </authorList>
    </citation>
    <scope>NUCLEOTIDE SEQUENCE [LARGE SCALE GENOMIC DNA]</scope>
</reference>
<comment type="caution">
    <text evidence="1">The sequence shown here is derived from an EMBL/GenBank/DDBJ whole genome shotgun (WGS) entry which is preliminary data.</text>
</comment>
<accession>A0AAV4PI72</accession>
<dbReference type="Proteomes" id="UP001054945">
    <property type="component" value="Unassembled WGS sequence"/>
</dbReference>
<proteinExistence type="predicted"/>
<sequence length="182" mass="21521">MLDSSFVTETRSMKEPSISVMHLQVILSQRLLLTPSITLRIPWVPLQCRGTRSRKYRDLWILESMDSLLARILWISWLSMGLVLVVRDLSRAVFIDLKLKLEFQTRMWVSRACLYSDFYLLIVVEKADVESVMFLQFYPQECLPISKQSSNKGYLRGGRNRQYLPFRLDIRNDTFRTMMMLL</sequence>
<protein>
    <submittedName>
        <fullName evidence="1">Uncharacterized protein</fullName>
    </submittedName>
</protein>
<keyword evidence="2" id="KW-1185">Reference proteome</keyword>
<dbReference type="AlphaFoldDB" id="A0AAV4PI72"/>